<reference evidence="3" key="1">
    <citation type="submission" date="2020-09" db="EMBL/GenBank/DDBJ databases">
        <title>Sphingomonas sp., a new species isolated from pork steak.</title>
        <authorList>
            <person name="Heidler von Heilborn D."/>
        </authorList>
    </citation>
    <scope>NUCLEOTIDE SEQUENCE [LARGE SCALE GENOMIC DNA]</scope>
</reference>
<keyword evidence="1" id="KW-0472">Membrane</keyword>
<feature type="transmembrane region" description="Helical" evidence="1">
    <location>
        <begin position="62"/>
        <end position="85"/>
    </location>
</feature>
<dbReference type="Proteomes" id="UP000595894">
    <property type="component" value="Chromosome"/>
</dbReference>
<name>A0A974NWC0_9SPHN</name>
<keyword evidence="3" id="KW-1185">Reference proteome</keyword>
<accession>A0A974NWC0</accession>
<proteinExistence type="predicted"/>
<evidence type="ECO:0000256" key="1">
    <source>
        <dbReference type="SAM" id="Phobius"/>
    </source>
</evidence>
<feature type="transmembrane region" description="Helical" evidence="1">
    <location>
        <begin position="97"/>
        <end position="120"/>
    </location>
</feature>
<dbReference type="AlphaFoldDB" id="A0A974NWC0"/>
<sequence length="134" mass="13478">MIIVGLPLGVGLFATLLLIPALYLVGRLMLTAPILAEASTGAPVGVRAAIARSWQLTKGNGLAVTALASISVLGGVLLGAPFIMIDRALRATAPNPVAITMVDIGAAAAVAASLLAAILIQVATYRRLGVKDGI</sequence>
<organism evidence="2 3">
    <name type="scientific">Sphingomonas aliaeris</name>
    <dbReference type="NCBI Taxonomy" id="2759526"/>
    <lineage>
        <taxon>Bacteria</taxon>
        <taxon>Pseudomonadati</taxon>
        <taxon>Pseudomonadota</taxon>
        <taxon>Alphaproteobacteria</taxon>
        <taxon>Sphingomonadales</taxon>
        <taxon>Sphingomonadaceae</taxon>
        <taxon>Sphingomonas</taxon>
    </lineage>
</organism>
<protein>
    <recommendedName>
        <fullName evidence="4">Glycerophosphoryl diester phosphodiesterase membrane domain-containing protein</fullName>
    </recommendedName>
</protein>
<evidence type="ECO:0000313" key="2">
    <source>
        <dbReference type="EMBL" id="QQV78141.1"/>
    </source>
</evidence>
<dbReference type="KEGG" id="sari:H5J25_05320"/>
<evidence type="ECO:0008006" key="4">
    <source>
        <dbReference type="Google" id="ProtNLM"/>
    </source>
</evidence>
<gene>
    <name evidence="2" type="ORF">H5J25_05320</name>
</gene>
<feature type="transmembrane region" description="Helical" evidence="1">
    <location>
        <begin position="6"/>
        <end position="25"/>
    </location>
</feature>
<keyword evidence="1" id="KW-0812">Transmembrane</keyword>
<dbReference type="EMBL" id="CP061035">
    <property type="protein sequence ID" value="QQV78141.1"/>
    <property type="molecule type" value="Genomic_DNA"/>
</dbReference>
<evidence type="ECO:0000313" key="3">
    <source>
        <dbReference type="Proteomes" id="UP000595894"/>
    </source>
</evidence>
<keyword evidence="1" id="KW-1133">Transmembrane helix</keyword>
<dbReference type="RefSeq" id="WP_202095072.1">
    <property type="nucleotide sequence ID" value="NZ_CP061035.1"/>
</dbReference>